<evidence type="ECO:0000256" key="3">
    <source>
        <dbReference type="ARBA" id="ARBA00023163"/>
    </source>
</evidence>
<dbReference type="InterPro" id="IPR000536">
    <property type="entry name" value="Nucl_hrmn_rcpt_lig-bd"/>
</dbReference>
<feature type="domain" description="NR LBD" evidence="6">
    <location>
        <begin position="29"/>
        <end position="264"/>
    </location>
</feature>
<dbReference type="InterPro" id="IPR001723">
    <property type="entry name" value="Nuclear_hrmn_rcpt"/>
</dbReference>
<dbReference type="Proteomes" id="UP001186944">
    <property type="component" value="Unassembled WGS sequence"/>
</dbReference>
<gene>
    <name evidence="7" type="ORF">FSP39_018637</name>
</gene>
<keyword evidence="4" id="KW-0675">Receptor</keyword>
<organism evidence="7 8">
    <name type="scientific">Pinctada imbricata</name>
    <name type="common">Atlantic pearl-oyster</name>
    <name type="synonym">Pinctada martensii</name>
    <dbReference type="NCBI Taxonomy" id="66713"/>
    <lineage>
        <taxon>Eukaryota</taxon>
        <taxon>Metazoa</taxon>
        <taxon>Spiralia</taxon>
        <taxon>Lophotrochozoa</taxon>
        <taxon>Mollusca</taxon>
        <taxon>Bivalvia</taxon>
        <taxon>Autobranchia</taxon>
        <taxon>Pteriomorphia</taxon>
        <taxon>Pterioida</taxon>
        <taxon>Pterioidea</taxon>
        <taxon>Pteriidae</taxon>
        <taxon>Pinctada</taxon>
    </lineage>
</organism>
<name>A0AA88XN63_PINIB</name>
<dbReference type="Gene3D" id="1.10.565.10">
    <property type="entry name" value="Retinoid X Receptor"/>
    <property type="match status" value="1"/>
</dbReference>
<dbReference type="SUPFAM" id="SSF48508">
    <property type="entry name" value="Nuclear receptor ligand-binding domain"/>
    <property type="match status" value="1"/>
</dbReference>
<dbReference type="AlphaFoldDB" id="A0AA88XN63"/>
<dbReference type="EMBL" id="VSWD01000011">
    <property type="protein sequence ID" value="KAK3088396.1"/>
    <property type="molecule type" value="Genomic_DNA"/>
</dbReference>
<protein>
    <recommendedName>
        <fullName evidence="6">NR LBD domain-containing protein</fullName>
    </recommendedName>
</protein>
<dbReference type="InterPro" id="IPR035500">
    <property type="entry name" value="NHR-like_dom_sf"/>
</dbReference>
<dbReference type="SMART" id="SM00430">
    <property type="entry name" value="HOLI"/>
    <property type="match status" value="1"/>
</dbReference>
<reference evidence="7" key="1">
    <citation type="submission" date="2019-08" db="EMBL/GenBank/DDBJ databases">
        <title>The improved chromosome-level genome for the pearl oyster Pinctada fucata martensii using PacBio sequencing and Hi-C.</title>
        <authorList>
            <person name="Zheng Z."/>
        </authorList>
    </citation>
    <scope>NUCLEOTIDE SEQUENCE</scope>
    <source>
        <strain evidence="7">ZZ-2019</strain>
        <tissue evidence="7">Adductor muscle</tissue>
    </source>
</reference>
<evidence type="ECO:0000256" key="5">
    <source>
        <dbReference type="ARBA" id="ARBA00023242"/>
    </source>
</evidence>
<keyword evidence="5" id="KW-0539">Nucleus</keyword>
<accession>A0AA88XN63</accession>
<comment type="caution">
    <text evidence="7">The sequence shown here is derived from an EMBL/GenBank/DDBJ whole genome shotgun (WGS) entry which is preliminary data.</text>
</comment>
<dbReference type="PRINTS" id="PR00398">
    <property type="entry name" value="STRDHORMONER"/>
</dbReference>
<evidence type="ECO:0000313" key="7">
    <source>
        <dbReference type="EMBL" id="KAK3088396.1"/>
    </source>
</evidence>
<evidence type="ECO:0000313" key="8">
    <source>
        <dbReference type="Proteomes" id="UP001186944"/>
    </source>
</evidence>
<dbReference type="PANTHER" id="PTHR48092">
    <property type="entry name" value="KNIRPS-RELATED PROTEIN-RELATED"/>
    <property type="match status" value="1"/>
</dbReference>
<sequence length="264" mass="30751">MNELTSAQLQAWQISRLERESPRKFIENCHLSIVGELLKCGSHLEISNCYNLEDLCHSDSEVTEKLCRLGDNIVEKLVNWTRNLPFYEEIPQETRSQVLVNKWHPLLVLITTVQKALQAGSDTQLSHFTDLHQCNMALLDKYLSRMFSETYDPSLITKDVRNVMEKITHLMWTFMYMGLRREEYVCLQAILLMGDVDLCVILSQIQQRFKAALQYLVSRLHPHQPHRFSQLLLQLTEIETASAMLLSSKMIYIPFFLNDCNPVM</sequence>
<evidence type="ECO:0000256" key="2">
    <source>
        <dbReference type="ARBA" id="ARBA00023125"/>
    </source>
</evidence>
<dbReference type="Pfam" id="PF00104">
    <property type="entry name" value="Hormone_recep"/>
    <property type="match status" value="1"/>
</dbReference>
<dbReference type="GO" id="GO:0003677">
    <property type="term" value="F:DNA binding"/>
    <property type="evidence" value="ECO:0007669"/>
    <property type="project" value="UniProtKB-KW"/>
</dbReference>
<keyword evidence="2" id="KW-0238">DNA-binding</keyword>
<keyword evidence="1" id="KW-0805">Transcription regulation</keyword>
<evidence type="ECO:0000259" key="6">
    <source>
        <dbReference type="PROSITE" id="PS51843"/>
    </source>
</evidence>
<evidence type="ECO:0000256" key="1">
    <source>
        <dbReference type="ARBA" id="ARBA00023015"/>
    </source>
</evidence>
<evidence type="ECO:0000256" key="4">
    <source>
        <dbReference type="ARBA" id="ARBA00023170"/>
    </source>
</evidence>
<proteinExistence type="predicted"/>
<keyword evidence="8" id="KW-1185">Reference proteome</keyword>
<dbReference type="InterPro" id="IPR050200">
    <property type="entry name" value="Nuclear_hormone_rcpt_NR3"/>
</dbReference>
<keyword evidence="3" id="KW-0804">Transcription</keyword>
<dbReference type="PROSITE" id="PS51843">
    <property type="entry name" value="NR_LBD"/>
    <property type="match status" value="1"/>
</dbReference>